<evidence type="ECO:0000256" key="1">
    <source>
        <dbReference type="SAM" id="MobiDB-lite"/>
    </source>
</evidence>
<sequence>MAHTKGQKDKNKIPDLGRYCNVFSLIAYWNPTHKRWNTAMHVPHGQRVPDLNRIPTASDDANAEYETDPEYIAAAPVGAAESLSVYDIIPDEDGGTVILHSPHSLSRQVGVRQLRSPQAAQGEHDFPYWLRDAKLAADARGCRPTAARQPTRTESSSTTNATPTAATNNGGNDVKLSQGGRPRGSVQNAARRVPDYYKDYRRKLQRATLAKKMVGMLEDLRTSLSGMQFG</sequence>
<dbReference type="GeneID" id="92083592"/>
<feature type="compositionally biased region" description="Low complexity" evidence="1">
    <location>
        <begin position="153"/>
        <end position="169"/>
    </location>
</feature>
<evidence type="ECO:0000313" key="2">
    <source>
        <dbReference type="EMBL" id="KAK7937440.1"/>
    </source>
</evidence>
<protein>
    <submittedName>
        <fullName evidence="2">Uncharacterized protein</fullName>
    </submittedName>
</protein>
<dbReference type="EMBL" id="JAQQWE010000010">
    <property type="protein sequence ID" value="KAK7937440.1"/>
    <property type="molecule type" value="Genomic_DNA"/>
</dbReference>
<organism evidence="2 3">
    <name type="scientific">Apiospora aurea</name>
    <dbReference type="NCBI Taxonomy" id="335848"/>
    <lineage>
        <taxon>Eukaryota</taxon>
        <taxon>Fungi</taxon>
        <taxon>Dikarya</taxon>
        <taxon>Ascomycota</taxon>
        <taxon>Pezizomycotina</taxon>
        <taxon>Sordariomycetes</taxon>
        <taxon>Xylariomycetidae</taxon>
        <taxon>Amphisphaeriales</taxon>
        <taxon>Apiosporaceae</taxon>
        <taxon>Apiospora</taxon>
    </lineage>
</organism>
<accession>A0ABR1PSL8</accession>
<gene>
    <name evidence="2" type="ORF">PG986_014308</name>
</gene>
<keyword evidence="3" id="KW-1185">Reference proteome</keyword>
<evidence type="ECO:0000313" key="3">
    <source>
        <dbReference type="Proteomes" id="UP001391051"/>
    </source>
</evidence>
<comment type="caution">
    <text evidence="2">The sequence shown here is derived from an EMBL/GenBank/DDBJ whole genome shotgun (WGS) entry which is preliminary data.</text>
</comment>
<feature type="region of interest" description="Disordered" evidence="1">
    <location>
        <begin position="140"/>
        <end position="192"/>
    </location>
</feature>
<proteinExistence type="predicted"/>
<dbReference type="RefSeq" id="XP_066692768.1">
    <property type="nucleotide sequence ID" value="XM_066850530.1"/>
</dbReference>
<dbReference type="Proteomes" id="UP001391051">
    <property type="component" value="Unassembled WGS sequence"/>
</dbReference>
<name>A0ABR1PSL8_9PEZI</name>
<reference evidence="2 3" key="1">
    <citation type="submission" date="2023-01" db="EMBL/GenBank/DDBJ databases">
        <title>Analysis of 21 Apiospora genomes using comparative genomics revels a genus with tremendous synthesis potential of carbohydrate active enzymes and secondary metabolites.</title>
        <authorList>
            <person name="Sorensen T."/>
        </authorList>
    </citation>
    <scope>NUCLEOTIDE SEQUENCE [LARGE SCALE GENOMIC DNA]</scope>
    <source>
        <strain evidence="2 3">CBS 24483</strain>
    </source>
</reference>